<protein>
    <submittedName>
        <fullName evidence="2">Uncharacterized protein</fullName>
    </submittedName>
</protein>
<name>A0A9D2P6G6_9FIRM</name>
<dbReference type="Proteomes" id="UP000823895">
    <property type="component" value="Unassembled WGS sequence"/>
</dbReference>
<feature type="transmembrane region" description="Helical" evidence="1">
    <location>
        <begin position="197"/>
        <end position="217"/>
    </location>
</feature>
<feature type="transmembrane region" description="Helical" evidence="1">
    <location>
        <begin position="324"/>
        <end position="341"/>
    </location>
</feature>
<dbReference type="EMBL" id="DWWI01000254">
    <property type="protein sequence ID" value="HJC44377.1"/>
    <property type="molecule type" value="Genomic_DNA"/>
</dbReference>
<keyword evidence="1" id="KW-0472">Membrane</keyword>
<gene>
    <name evidence="2" type="ORF">H9756_12020</name>
</gene>
<feature type="transmembrane region" description="Helical" evidence="1">
    <location>
        <begin position="295"/>
        <end position="317"/>
    </location>
</feature>
<feature type="transmembrane region" description="Helical" evidence="1">
    <location>
        <begin position="238"/>
        <end position="268"/>
    </location>
</feature>
<organism evidence="2 3">
    <name type="scientific">Candidatus Mediterraneibacter gallistercoris</name>
    <dbReference type="NCBI Taxonomy" id="2838671"/>
    <lineage>
        <taxon>Bacteria</taxon>
        <taxon>Bacillati</taxon>
        <taxon>Bacillota</taxon>
        <taxon>Clostridia</taxon>
        <taxon>Lachnospirales</taxon>
        <taxon>Lachnospiraceae</taxon>
        <taxon>Mediterraneibacter</taxon>
    </lineage>
</organism>
<feature type="transmembrane region" description="Helical" evidence="1">
    <location>
        <begin position="386"/>
        <end position="404"/>
    </location>
</feature>
<dbReference type="AlphaFoldDB" id="A0A9D2P6G6"/>
<proteinExistence type="predicted"/>
<keyword evidence="1" id="KW-1133">Transmembrane helix</keyword>
<evidence type="ECO:0000313" key="2">
    <source>
        <dbReference type="EMBL" id="HJC44377.1"/>
    </source>
</evidence>
<evidence type="ECO:0000313" key="3">
    <source>
        <dbReference type="Proteomes" id="UP000823895"/>
    </source>
</evidence>
<keyword evidence="1" id="KW-0812">Transmembrane</keyword>
<dbReference type="PANTHER" id="PTHR37305:SF1">
    <property type="entry name" value="MEMBRANE PROTEIN"/>
    <property type="match status" value="1"/>
</dbReference>
<sequence>MKRMIWYEWKRIWQSRLTQFAVIGCILFLLFCTWSNIRQIQTTDGEGNQVTGMAAVKALKETERITLDQETVTAIMQEYLDYTENPDTASDDPELQYLSEEMYRTWYLPNRNLLNQICGTYIQEGQGNMSDRQLFERNLGKDFYESRKERVQERLTYYVDLGSVTPSEADWWDEQDDKVGEYTYGNYKVWEILISNLPWILFIMMIVCVGIAPVFAGEYQSKCDSLLLCMKHGKHRLILAKLTASFVYASVLYWGIVLLYSAVLLIFVGTDGWDLPVQLLYSGMPSSYALTTSQAYLLALLMGYVMTLGLGGLVLLLSALFKNPYVVIVTALLYLCVPLFLSTNSGGYLWVHLLALLPEKISEFHFASYIAYSIGNIKMTLPTASMIVNGLCAVIFSGLAYLFFRRHQVNR</sequence>
<reference evidence="2" key="2">
    <citation type="submission" date="2021-04" db="EMBL/GenBank/DDBJ databases">
        <authorList>
            <person name="Gilroy R."/>
        </authorList>
    </citation>
    <scope>NUCLEOTIDE SEQUENCE</scope>
    <source>
        <strain evidence="2">CHK165-2605</strain>
    </source>
</reference>
<dbReference type="PANTHER" id="PTHR37305">
    <property type="entry name" value="INTEGRAL MEMBRANE PROTEIN-RELATED"/>
    <property type="match status" value="1"/>
</dbReference>
<comment type="caution">
    <text evidence="2">The sequence shown here is derived from an EMBL/GenBank/DDBJ whole genome shotgun (WGS) entry which is preliminary data.</text>
</comment>
<reference evidence="2" key="1">
    <citation type="journal article" date="2021" name="PeerJ">
        <title>Extensive microbial diversity within the chicken gut microbiome revealed by metagenomics and culture.</title>
        <authorList>
            <person name="Gilroy R."/>
            <person name="Ravi A."/>
            <person name="Getino M."/>
            <person name="Pursley I."/>
            <person name="Horton D.L."/>
            <person name="Alikhan N.F."/>
            <person name="Baker D."/>
            <person name="Gharbi K."/>
            <person name="Hall N."/>
            <person name="Watson M."/>
            <person name="Adriaenssens E.M."/>
            <person name="Foster-Nyarko E."/>
            <person name="Jarju S."/>
            <person name="Secka A."/>
            <person name="Antonio M."/>
            <person name="Oren A."/>
            <person name="Chaudhuri R.R."/>
            <person name="La Ragione R."/>
            <person name="Hildebrand F."/>
            <person name="Pallen M.J."/>
        </authorList>
    </citation>
    <scope>NUCLEOTIDE SEQUENCE</scope>
    <source>
        <strain evidence="2">CHK165-2605</strain>
    </source>
</reference>
<evidence type="ECO:0000256" key="1">
    <source>
        <dbReference type="SAM" id="Phobius"/>
    </source>
</evidence>
<accession>A0A9D2P6G6</accession>